<dbReference type="EC" id="2.7.7.108" evidence="1"/>
<dbReference type="InterPro" id="IPR025758">
    <property type="entry name" value="Fic/DOC_N"/>
</dbReference>
<keyword evidence="1 2" id="KW-0067">ATP-binding</keyword>
<dbReference type="GO" id="GO:0000287">
    <property type="term" value="F:magnesium ion binding"/>
    <property type="evidence" value="ECO:0007669"/>
    <property type="project" value="UniProtKB-UniRule"/>
</dbReference>
<feature type="binding site" evidence="4">
    <location>
        <begin position="216"/>
        <end position="223"/>
    </location>
    <ligand>
        <name>ATP</name>
        <dbReference type="ChEBI" id="CHEBI:30616"/>
    </ligand>
</feature>
<feature type="binding site" evidence="2">
    <location>
        <position position="212"/>
    </location>
    <ligand>
        <name>ATP</name>
        <dbReference type="ChEBI" id="CHEBI:30616"/>
    </ligand>
</feature>
<feature type="binding site" evidence="2">
    <location>
        <position position="81"/>
    </location>
    <ligand>
        <name>ATP</name>
        <dbReference type="ChEBI" id="CHEBI:30616"/>
    </ligand>
</feature>
<proteinExistence type="predicted"/>
<comment type="catalytic activity">
    <reaction evidence="1">
        <text>L-threonyl-[protein] + ATP = 3-O-(5'-adenylyl)-L-threonyl-[protein] + diphosphate</text>
        <dbReference type="Rhea" id="RHEA:54292"/>
        <dbReference type="Rhea" id="RHEA-COMP:11060"/>
        <dbReference type="Rhea" id="RHEA-COMP:13847"/>
        <dbReference type="ChEBI" id="CHEBI:30013"/>
        <dbReference type="ChEBI" id="CHEBI:30616"/>
        <dbReference type="ChEBI" id="CHEBI:33019"/>
        <dbReference type="ChEBI" id="CHEBI:138113"/>
        <dbReference type="EC" id="2.7.7.108"/>
    </reaction>
</comment>
<comment type="caution">
    <text evidence="6">The sequence shown here is derived from an EMBL/GenBank/DDBJ whole genome shotgun (WGS) entry which is preliminary data.</text>
</comment>
<dbReference type="InterPro" id="IPR003812">
    <property type="entry name" value="Fido"/>
</dbReference>
<organism evidence="6 7">
    <name type="scientific">Candidatus Thiodubiliella endoseptemdiera</name>
    <dbReference type="NCBI Taxonomy" id="2738886"/>
    <lineage>
        <taxon>Bacteria</taxon>
        <taxon>Pseudomonadati</taxon>
        <taxon>Pseudomonadota</taxon>
        <taxon>Gammaproteobacteria</taxon>
        <taxon>Candidatus Pseudothioglobaceae</taxon>
        <taxon>Candidatus Thiodubiliella</taxon>
    </lineage>
</organism>
<evidence type="ECO:0000256" key="2">
    <source>
        <dbReference type="PIRSR" id="PIRSR038925-1"/>
    </source>
</evidence>
<dbReference type="InterPro" id="IPR036597">
    <property type="entry name" value="Fido-like_dom_sf"/>
</dbReference>
<keyword evidence="1 2" id="KW-0547">Nucleotide-binding</keyword>
<dbReference type="GO" id="GO:0042803">
    <property type="term" value="F:protein homodimerization activity"/>
    <property type="evidence" value="ECO:0007669"/>
    <property type="project" value="UniProtKB-UniRule"/>
</dbReference>
<sequence length="390" mass="45052">MKISQFQTGKLQSIDAYNYQYFLPESIDHDFEIDSGNLQVQLEKSTRLLGELNAMARIVPNIDLFIMSFINNEATQSSKIEGTQTELDDVFKAENDINVEQKDDWLEVALYISTIKEAIEKLDELPISVRLIKQMHETLLSSGRGKNKMPGEFRTSQNWIAGTNIGNAEFIPPHQRFVPELMSDLEQFLHQRNSTPDIIKIAIIHYQFETIHPFLDGNGRIGRILIPLYLIDKGVLSKPLFYMSAFFESNKDSYYKKLMDARLKNNFSDWILFFLKGVEQTARHSIETLIEIINLKDSLSQKIRKESGNRSSNNLRLFDELFQTPFIQVSQVKEKLCVSPTTAKYVVDDLVKIGVLQELTNNKRNRLFAFQPYLSLLNKPFPIQNDDKKI</sequence>
<dbReference type="GO" id="GO:0070733">
    <property type="term" value="F:AMPylase activity"/>
    <property type="evidence" value="ECO:0007669"/>
    <property type="project" value="UniProtKB-UniRule"/>
</dbReference>
<name>A0A853F2B2_9GAMM</name>
<feature type="binding site" evidence="2">
    <location>
        <position position="254"/>
    </location>
    <ligand>
        <name>ATP</name>
        <dbReference type="ChEBI" id="CHEBI:30616"/>
    </ligand>
</feature>
<dbReference type="PIRSF" id="PIRSF038925">
    <property type="entry name" value="AMP-prot_trans"/>
    <property type="match status" value="1"/>
</dbReference>
<keyword evidence="1" id="KW-0808">Transferase</keyword>
<evidence type="ECO:0000256" key="3">
    <source>
        <dbReference type="PIRSR" id="PIRSR640198-1"/>
    </source>
</evidence>
<comment type="catalytic activity">
    <reaction evidence="1">
        <text>L-tyrosyl-[protein] + ATP = O-(5'-adenylyl)-L-tyrosyl-[protein] + diphosphate</text>
        <dbReference type="Rhea" id="RHEA:54288"/>
        <dbReference type="Rhea" id="RHEA-COMP:10136"/>
        <dbReference type="Rhea" id="RHEA-COMP:13846"/>
        <dbReference type="ChEBI" id="CHEBI:30616"/>
        <dbReference type="ChEBI" id="CHEBI:33019"/>
        <dbReference type="ChEBI" id="CHEBI:46858"/>
        <dbReference type="ChEBI" id="CHEBI:83624"/>
        <dbReference type="EC" id="2.7.7.108"/>
    </reaction>
</comment>
<dbReference type="Proteomes" id="UP000568751">
    <property type="component" value="Unassembled WGS sequence"/>
</dbReference>
<evidence type="ECO:0000313" key="6">
    <source>
        <dbReference type="EMBL" id="NYT27802.1"/>
    </source>
</evidence>
<dbReference type="SUPFAM" id="SSF140931">
    <property type="entry name" value="Fic-like"/>
    <property type="match status" value="1"/>
</dbReference>
<protein>
    <recommendedName>
        <fullName evidence="1">Protein adenylyltransferase</fullName>
        <ecNumber evidence="1">2.7.7.108</ecNumber>
    </recommendedName>
    <alternativeName>
        <fullName evidence="1">AMPylator</fullName>
    </alternativeName>
</protein>
<feature type="binding site" evidence="2">
    <location>
        <begin position="217"/>
        <end position="223"/>
    </location>
    <ligand>
        <name>ATP</name>
        <dbReference type="ChEBI" id="CHEBI:30616"/>
    </ligand>
</feature>
<reference evidence="6 7" key="1">
    <citation type="submission" date="2020-05" db="EMBL/GenBank/DDBJ databases">
        <title>Horizontal transmission and recombination maintain forever young bacterial symbiont genomes.</title>
        <authorList>
            <person name="Russell S.L."/>
            <person name="Pepper-Tunick E."/>
            <person name="Svedberg J."/>
            <person name="Byrne A."/>
            <person name="Ruelas Castillo J."/>
            <person name="Vollmers C."/>
            <person name="Beinart R.A."/>
            <person name="Corbett-Detig R."/>
        </authorList>
    </citation>
    <scope>NUCLEOTIDE SEQUENCE [LARGE SCALE GENOMIC DNA]</scope>
    <source>
        <strain evidence="6">455</strain>
    </source>
</reference>
<dbReference type="GO" id="GO:0005524">
    <property type="term" value="F:ATP binding"/>
    <property type="evidence" value="ECO:0007669"/>
    <property type="project" value="UniProtKB-UniRule"/>
</dbReference>
<dbReference type="EMBL" id="JACCHT010000001">
    <property type="protein sequence ID" value="NYT27802.1"/>
    <property type="molecule type" value="Genomic_DNA"/>
</dbReference>
<evidence type="ECO:0000256" key="4">
    <source>
        <dbReference type="PIRSR" id="PIRSR640198-2"/>
    </source>
</evidence>
<evidence type="ECO:0000313" key="7">
    <source>
        <dbReference type="Proteomes" id="UP000568751"/>
    </source>
</evidence>
<dbReference type="PANTHER" id="PTHR13504:SF38">
    <property type="entry name" value="FIDO DOMAIN-CONTAINING PROTEIN"/>
    <property type="match status" value="1"/>
</dbReference>
<dbReference type="Gene3D" id="1.10.3290.10">
    <property type="entry name" value="Fido-like domain"/>
    <property type="match status" value="1"/>
</dbReference>
<dbReference type="Pfam" id="PF02661">
    <property type="entry name" value="Fic"/>
    <property type="match status" value="1"/>
</dbReference>
<evidence type="ECO:0000256" key="1">
    <source>
        <dbReference type="PIRNR" id="PIRNR038925"/>
    </source>
</evidence>
<comment type="subunit">
    <text evidence="1">Homodimer.</text>
</comment>
<dbReference type="AlphaFoldDB" id="A0A853F2B2"/>
<dbReference type="PROSITE" id="PS51459">
    <property type="entry name" value="FIDO"/>
    <property type="match status" value="1"/>
</dbReference>
<comment type="function">
    <text evidence="1">Adenylyltransferase that mediates the addition of adenosine 5'-monophosphate (AMP) to specific residues of target proteins.</text>
</comment>
<dbReference type="PANTHER" id="PTHR13504">
    <property type="entry name" value="FIDO DOMAIN-CONTAINING PROTEIN DDB_G0283145"/>
    <property type="match status" value="1"/>
</dbReference>
<evidence type="ECO:0000259" key="5">
    <source>
        <dbReference type="PROSITE" id="PS51459"/>
    </source>
</evidence>
<gene>
    <name evidence="6" type="ORF">H0A76_07830</name>
</gene>
<feature type="active site" evidence="3">
    <location>
        <position position="212"/>
    </location>
</feature>
<keyword evidence="1" id="KW-0548">Nucleotidyltransferase</keyword>
<feature type="domain" description="Fido" evidence="5">
    <location>
        <begin position="127"/>
        <end position="276"/>
    </location>
</feature>
<dbReference type="InterPro" id="IPR040198">
    <property type="entry name" value="Fido_containing"/>
</dbReference>
<dbReference type="InterPro" id="IPR026287">
    <property type="entry name" value="SoFic-like"/>
</dbReference>
<accession>A0A853F2B2</accession>
<dbReference type="Pfam" id="PF13784">
    <property type="entry name" value="Fic_N"/>
    <property type="match status" value="1"/>
</dbReference>